<evidence type="ECO:0000256" key="5">
    <source>
        <dbReference type="ARBA" id="ARBA00022989"/>
    </source>
</evidence>
<feature type="region of interest" description="Disordered" evidence="7">
    <location>
        <begin position="1"/>
        <end position="55"/>
    </location>
</feature>
<feature type="transmembrane region" description="Helical" evidence="8">
    <location>
        <begin position="170"/>
        <end position="190"/>
    </location>
</feature>
<protein>
    <recommendedName>
        <fullName evidence="11">Divalent metal cation transporter</fullName>
    </recommendedName>
</protein>
<feature type="transmembrane region" description="Helical" evidence="8">
    <location>
        <begin position="63"/>
        <end position="84"/>
    </location>
</feature>
<name>A0A6I4J495_9SPHN</name>
<feature type="transmembrane region" description="Helical" evidence="8">
    <location>
        <begin position="376"/>
        <end position="395"/>
    </location>
</feature>
<feature type="transmembrane region" description="Helical" evidence="8">
    <location>
        <begin position="131"/>
        <end position="164"/>
    </location>
</feature>
<feature type="compositionally biased region" description="Low complexity" evidence="7">
    <location>
        <begin position="1"/>
        <end position="17"/>
    </location>
</feature>
<dbReference type="Pfam" id="PF01566">
    <property type="entry name" value="Nramp"/>
    <property type="match status" value="1"/>
</dbReference>
<dbReference type="GO" id="GO:0015086">
    <property type="term" value="F:cadmium ion transmembrane transporter activity"/>
    <property type="evidence" value="ECO:0007669"/>
    <property type="project" value="TreeGrafter"/>
</dbReference>
<dbReference type="GO" id="GO:0005886">
    <property type="term" value="C:plasma membrane"/>
    <property type="evidence" value="ECO:0007669"/>
    <property type="project" value="TreeGrafter"/>
</dbReference>
<keyword evidence="4" id="KW-0769">Symport</keyword>
<dbReference type="Proteomes" id="UP000441389">
    <property type="component" value="Unassembled WGS sequence"/>
</dbReference>
<dbReference type="PANTHER" id="PTHR11706">
    <property type="entry name" value="SOLUTE CARRIER PROTEIN FAMILY 11 MEMBER"/>
    <property type="match status" value="1"/>
</dbReference>
<evidence type="ECO:0000313" key="10">
    <source>
        <dbReference type="Proteomes" id="UP000441389"/>
    </source>
</evidence>
<keyword evidence="5 8" id="KW-1133">Transmembrane helix</keyword>
<keyword evidence="10" id="KW-1185">Reference proteome</keyword>
<evidence type="ECO:0000256" key="7">
    <source>
        <dbReference type="SAM" id="MobiDB-lite"/>
    </source>
</evidence>
<organism evidence="9 10">
    <name type="scientific">Sphingomonas horti</name>
    <dbReference type="NCBI Taxonomy" id="2682842"/>
    <lineage>
        <taxon>Bacteria</taxon>
        <taxon>Pseudomonadati</taxon>
        <taxon>Pseudomonadota</taxon>
        <taxon>Alphaproteobacteria</taxon>
        <taxon>Sphingomonadales</taxon>
        <taxon>Sphingomonadaceae</taxon>
        <taxon>Sphingomonas</taxon>
    </lineage>
</organism>
<feature type="transmembrane region" description="Helical" evidence="8">
    <location>
        <begin position="277"/>
        <end position="298"/>
    </location>
</feature>
<dbReference type="EMBL" id="WQMS01000009">
    <property type="protein sequence ID" value="MVO78081.1"/>
    <property type="molecule type" value="Genomic_DNA"/>
</dbReference>
<evidence type="ECO:0000256" key="1">
    <source>
        <dbReference type="ARBA" id="ARBA00004141"/>
    </source>
</evidence>
<feature type="transmembrane region" description="Helical" evidence="8">
    <location>
        <begin position="197"/>
        <end position="218"/>
    </location>
</feature>
<evidence type="ECO:0000256" key="3">
    <source>
        <dbReference type="ARBA" id="ARBA00022692"/>
    </source>
</evidence>
<comment type="subcellular location">
    <subcellularLocation>
        <location evidence="1">Membrane</location>
        <topology evidence="1">Multi-pass membrane protein</topology>
    </subcellularLocation>
</comment>
<evidence type="ECO:0000313" key="9">
    <source>
        <dbReference type="EMBL" id="MVO78081.1"/>
    </source>
</evidence>
<evidence type="ECO:0000256" key="8">
    <source>
        <dbReference type="SAM" id="Phobius"/>
    </source>
</evidence>
<evidence type="ECO:0000256" key="6">
    <source>
        <dbReference type="ARBA" id="ARBA00023136"/>
    </source>
</evidence>
<comment type="caution">
    <text evidence="9">The sequence shown here is derived from an EMBL/GenBank/DDBJ whole genome shotgun (WGS) entry which is preliminary data.</text>
</comment>
<feature type="transmembrane region" description="Helical" evidence="8">
    <location>
        <begin position="238"/>
        <end position="256"/>
    </location>
</feature>
<dbReference type="PANTHER" id="PTHR11706:SF33">
    <property type="entry name" value="NATURAL RESISTANCE-ASSOCIATED MACROPHAGE PROTEIN 2"/>
    <property type="match status" value="1"/>
</dbReference>
<feature type="transmembrane region" description="Helical" evidence="8">
    <location>
        <begin position="330"/>
        <end position="355"/>
    </location>
</feature>
<keyword evidence="2" id="KW-0813">Transport</keyword>
<sequence>MQAGCSARACSSSCPGGTHCRSRKAPPARRSARPRPCATKPARSAPPRSSLPGSRRSVKITELTLGILTAVGGFVDVSELVFMAQAGSRFQYALVWVIVVATVGMMVFGEMSGRVAAIAKQPVFNMMRHRLGLNLGLVTLIASLISNTITCAAEIGGVGIVLHLLTGFGLVPMAIAATFVFVATIWLLPFKWIERTYGLLGLFMVVFAVALVAIEPPWGEIVKGLVPQVPAGLSTTELLTYGYFAVAIVSAVMFPYESYFYSSGAIEEKWSEKDLGLNRLTTTVGFGLGSLLGIAILASSAQLFGPQGISPELPGTTALEAAIPFGRVGLLLALLGMLFAIAGAAIETCLSNAYSISQFFGWRWGRHLKPHQAPRFTFAWLAVFAIALAIVLTGIEPVALAEYAVVASILVLPLTYLPILLLAGDRSYMREHANGRIAKTLGWAYYALIVVAALGALPLYLLTEGGKL</sequence>
<feature type="compositionally biased region" description="Basic residues" evidence="7">
    <location>
        <begin position="20"/>
        <end position="33"/>
    </location>
</feature>
<keyword evidence="3 8" id="KW-0812">Transmembrane</keyword>
<dbReference type="GO" id="GO:0015293">
    <property type="term" value="F:symporter activity"/>
    <property type="evidence" value="ECO:0007669"/>
    <property type="project" value="UniProtKB-KW"/>
</dbReference>
<dbReference type="InterPro" id="IPR001046">
    <property type="entry name" value="NRAMP_fam"/>
</dbReference>
<dbReference type="GO" id="GO:0005384">
    <property type="term" value="F:manganese ion transmembrane transporter activity"/>
    <property type="evidence" value="ECO:0007669"/>
    <property type="project" value="TreeGrafter"/>
</dbReference>
<accession>A0A6I4J495</accession>
<feature type="transmembrane region" description="Helical" evidence="8">
    <location>
        <begin position="401"/>
        <end position="423"/>
    </location>
</feature>
<dbReference type="GO" id="GO:0034755">
    <property type="term" value="P:iron ion transmembrane transport"/>
    <property type="evidence" value="ECO:0007669"/>
    <property type="project" value="TreeGrafter"/>
</dbReference>
<keyword evidence="6 8" id="KW-0472">Membrane</keyword>
<evidence type="ECO:0000256" key="2">
    <source>
        <dbReference type="ARBA" id="ARBA00022448"/>
    </source>
</evidence>
<gene>
    <name evidence="9" type="ORF">GON01_09050</name>
</gene>
<feature type="transmembrane region" description="Helical" evidence="8">
    <location>
        <begin position="443"/>
        <end position="462"/>
    </location>
</feature>
<proteinExistence type="predicted"/>
<feature type="transmembrane region" description="Helical" evidence="8">
    <location>
        <begin position="90"/>
        <end position="110"/>
    </location>
</feature>
<dbReference type="AlphaFoldDB" id="A0A6I4J495"/>
<evidence type="ECO:0000256" key="4">
    <source>
        <dbReference type="ARBA" id="ARBA00022847"/>
    </source>
</evidence>
<feature type="compositionally biased region" description="Low complexity" evidence="7">
    <location>
        <begin position="34"/>
        <end position="55"/>
    </location>
</feature>
<evidence type="ECO:0008006" key="11">
    <source>
        <dbReference type="Google" id="ProtNLM"/>
    </source>
</evidence>
<reference evidence="9 10" key="1">
    <citation type="submission" date="2019-12" db="EMBL/GenBank/DDBJ databases">
        <authorList>
            <person name="Huq M.A."/>
        </authorList>
    </citation>
    <scope>NUCLEOTIDE SEQUENCE [LARGE SCALE GENOMIC DNA]</scope>
    <source>
        <strain evidence="9 10">MAH-20</strain>
    </source>
</reference>